<dbReference type="Proteomes" id="UP001139308">
    <property type="component" value="Unassembled WGS sequence"/>
</dbReference>
<evidence type="ECO:0000313" key="2">
    <source>
        <dbReference type="Proteomes" id="UP001139308"/>
    </source>
</evidence>
<keyword evidence="2" id="KW-1185">Reference proteome</keyword>
<accession>A0A9X1ZZS9</accession>
<dbReference type="AlphaFoldDB" id="A0A9X1ZZS9"/>
<protein>
    <submittedName>
        <fullName evidence="1">Uncharacterized protein</fullName>
    </submittedName>
</protein>
<dbReference type="EMBL" id="JAKLJA010000087">
    <property type="protein sequence ID" value="MCG5079008.1"/>
    <property type="molecule type" value="Genomic_DNA"/>
</dbReference>
<dbReference type="SUPFAM" id="SSF55874">
    <property type="entry name" value="ATPase domain of HSP90 chaperone/DNA topoisomerase II/histidine kinase"/>
    <property type="match status" value="1"/>
</dbReference>
<organism evidence="1 2">
    <name type="scientific">Paraburkholderia tagetis</name>
    <dbReference type="NCBI Taxonomy" id="2913261"/>
    <lineage>
        <taxon>Bacteria</taxon>
        <taxon>Pseudomonadati</taxon>
        <taxon>Pseudomonadota</taxon>
        <taxon>Betaproteobacteria</taxon>
        <taxon>Burkholderiales</taxon>
        <taxon>Burkholderiaceae</taxon>
        <taxon>Paraburkholderia</taxon>
    </lineage>
</organism>
<gene>
    <name evidence="1" type="ORF">L5014_37830</name>
</gene>
<proteinExistence type="predicted"/>
<comment type="caution">
    <text evidence="1">The sequence shown here is derived from an EMBL/GenBank/DDBJ whole genome shotgun (WGS) entry which is preliminary data.</text>
</comment>
<dbReference type="InterPro" id="IPR036890">
    <property type="entry name" value="HATPase_C_sf"/>
</dbReference>
<dbReference type="RefSeq" id="WP_238468976.1">
    <property type="nucleotide sequence ID" value="NZ_JAKLJA010000087.1"/>
</dbReference>
<name>A0A9X1ZZS9_9BURK</name>
<dbReference type="Gene3D" id="3.30.565.10">
    <property type="entry name" value="Histidine kinase-like ATPase, C-terminal domain"/>
    <property type="match status" value="1"/>
</dbReference>
<evidence type="ECO:0000313" key="1">
    <source>
        <dbReference type="EMBL" id="MCG5079008.1"/>
    </source>
</evidence>
<sequence length="279" mass="30255">MESIRSRVLGWLRYHRPRAQGSWQVVRLWVVRRRAVTAGEPGANLAKHGVPNTHGFADGYFLVGIGDTNGVPIYCSSHDALGPTNPDSSMTTKLRTPFKGLDSLCQRQNAASHARRILPGEFARQVWMTLPELALPLQGALHNCMLSAGSPTAGRGKTHLTRLIRLTQELAPAHRRRRLHATAGAAVSLRRLSEQVISDFLLLAEGKDIALGLTVRPPVTDDDTCDLTADPQGLIMLLNDLLGKAIRSTPRGGTIVLVLTRVGGRPGFEVIENGPAVPE</sequence>
<reference evidence="1" key="1">
    <citation type="submission" date="2022-01" db="EMBL/GenBank/DDBJ databases">
        <title>Genome sequence and assembly of Parabukholderia sp. RG36.</title>
        <authorList>
            <person name="Chhetri G."/>
        </authorList>
    </citation>
    <scope>NUCLEOTIDE SEQUENCE</scope>
    <source>
        <strain evidence="1">RG36</strain>
    </source>
</reference>